<evidence type="ECO:0000256" key="1">
    <source>
        <dbReference type="SAM" id="SignalP"/>
    </source>
</evidence>
<proteinExistence type="predicted"/>
<dbReference type="AlphaFoldDB" id="A0A956NHV3"/>
<sequence length="213" mass="22361">MKKMILPLAALCVGNLLLSGSGCPLIPSIEEKTVELAVGSSLTLEFHAEGTENVLGGTDSFELDDEIDLAQVVEDAGVDISDVHDIAFVGLAYRVTNPDPNPNRRIEQVDISIARNGGANLEIVSGFEDGAGSAYDFRTLDLSGADADAAVDMINGMLDDLLLEAQGGTPQAPLAGSSTWSGVSSPTGENTNFDWEIRLDISIVGEVTLDLPE</sequence>
<gene>
    <name evidence="2" type="ORF">KDA27_16055</name>
</gene>
<reference evidence="2" key="2">
    <citation type="journal article" date="2021" name="Microbiome">
        <title>Successional dynamics and alternative stable states in a saline activated sludge microbial community over 9 years.</title>
        <authorList>
            <person name="Wang Y."/>
            <person name="Ye J."/>
            <person name="Ju F."/>
            <person name="Liu L."/>
            <person name="Boyd J.A."/>
            <person name="Deng Y."/>
            <person name="Parks D.H."/>
            <person name="Jiang X."/>
            <person name="Yin X."/>
            <person name="Woodcroft B.J."/>
            <person name="Tyson G.W."/>
            <person name="Hugenholtz P."/>
            <person name="Polz M.F."/>
            <person name="Zhang T."/>
        </authorList>
    </citation>
    <scope>NUCLEOTIDE SEQUENCE</scope>
    <source>
        <strain evidence="2">HKST-UBA02</strain>
    </source>
</reference>
<dbReference type="EMBL" id="JAGQHS010000093">
    <property type="protein sequence ID" value="MCA9757319.1"/>
    <property type="molecule type" value="Genomic_DNA"/>
</dbReference>
<accession>A0A956NHV3</accession>
<evidence type="ECO:0000313" key="3">
    <source>
        <dbReference type="Proteomes" id="UP000739538"/>
    </source>
</evidence>
<organism evidence="2 3">
    <name type="scientific">Eiseniibacteriota bacterium</name>
    <dbReference type="NCBI Taxonomy" id="2212470"/>
    <lineage>
        <taxon>Bacteria</taxon>
        <taxon>Candidatus Eiseniibacteriota</taxon>
    </lineage>
</organism>
<feature type="signal peptide" evidence="1">
    <location>
        <begin position="1"/>
        <end position="18"/>
    </location>
</feature>
<feature type="chain" id="PRO_5037234872" description="DUF541 domain-containing protein" evidence="1">
    <location>
        <begin position="19"/>
        <end position="213"/>
    </location>
</feature>
<comment type="caution">
    <text evidence="2">The sequence shown here is derived from an EMBL/GenBank/DDBJ whole genome shotgun (WGS) entry which is preliminary data.</text>
</comment>
<protein>
    <recommendedName>
        <fullName evidence="4">DUF541 domain-containing protein</fullName>
    </recommendedName>
</protein>
<evidence type="ECO:0008006" key="4">
    <source>
        <dbReference type="Google" id="ProtNLM"/>
    </source>
</evidence>
<reference evidence="2" key="1">
    <citation type="submission" date="2020-04" db="EMBL/GenBank/DDBJ databases">
        <authorList>
            <person name="Zhang T."/>
        </authorList>
    </citation>
    <scope>NUCLEOTIDE SEQUENCE</scope>
    <source>
        <strain evidence="2">HKST-UBA02</strain>
    </source>
</reference>
<dbReference type="Proteomes" id="UP000739538">
    <property type="component" value="Unassembled WGS sequence"/>
</dbReference>
<dbReference type="PROSITE" id="PS51257">
    <property type="entry name" value="PROKAR_LIPOPROTEIN"/>
    <property type="match status" value="1"/>
</dbReference>
<evidence type="ECO:0000313" key="2">
    <source>
        <dbReference type="EMBL" id="MCA9757319.1"/>
    </source>
</evidence>
<name>A0A956NHV3_UNCEI</name>
<keyword evidence="1" id="KW-0732">Signal</keyword>